<feature type="region of interest" description="Disordered" evidence="1">
    <location>
        <begin position="455"/>
        <end position="477"/>
    </location>
</feature>
<evidence type="ECO:0000313" key="4">
    <source>
        <dbReference type="Proteomes" id="UP001165085"/>
    </source>
</evidence>
<feature type="transmembrane region" description="Helical" evidence="2">
    <location>
        <begin position="686"/>
        <end position="706"/>
    </location>
</feature>
<comment type="caution">
    <text evidence="3">The sequence shown here is derived from an EMBL/GenBank/DDBJ whole genome shotgun (WGS) entry which is preliminary data.</text>
</comment>
<name>A0A9W7AEL2_9STRA</name>
<organism evidence="3 4">
    <name type="scientific">Triparma strigata</name>
    <dbReference type="NCBI Taxonomy" id="1606541"/>
    <lineage>
        <taxon>Eukaryota</taxon>
        <taxon>Sar</taxon>
        <taxon>Stramenopiles</taxon>
        <taxon>Ochrophyta</taxon>
        <taxon>Bolidophyceae</taxon>
        <taxon>Parmales</taxon>
        <taxon>Triparmaceae</taxon>
        <taxon>Triparma</taxon>
    </lineage>
</organism>
<dbReference type="SUPFAM" id="SSF50729">
    <property type="entry name" value="PH domain-like"/>
    <property type="match status" value="1"/>
</dbReference>
<keyword evidence="4" id="KW-1185">Reference proteome</keyword>
<feature type="compositionally biased region" description="Polar residues" evidence="1">
    <location>
        <begin position="23"/>
        <end position="34"/>
    </location>
</feature>
<proteinExistence type="predicted"/>
<feature type="region of interest" description="Disordered" evidence="1">
    <location>
        <begin position="21"/>
        <end position="53"/>
    </location>
</feature>
<keyword evidence="2" id="KW-0472">Membrane</keyword>
<evidence type="ECO:0000256" key="2">
    <source>
        <dbReference type="SAM" id="Phobius"/>
    </source>
</evidence>
<feature type="compositionally biased region" description="Basic and acidic residues" evidence="1">
    <location>
        <begin position="37"/>
        <end position="53"/>
    </location>
</feature>
<reference evidence="4" key="1">
    <citation type="journal article" date="2023" name="Commun. Biol.">
        <title>Genome analysis of Parmales, the sister group of diatoms, reveals the evolutionary specialization of diatoms from phago-mixotrophs to photoautotrophs.</title>
        <authorList>
            <person name="Ban H."/>
            <person name="Sato S."/>
            <person name="Yoshikawa S."/>
            <person name="Yamada K."/>
            <person name="Nakamura Y."/>
            <person name="Ichinomiya M."/>
            <person name="Sato N."/>
            <person name="Blanc-Mathieu R."/>
            <person name="Endo H."/>
            <person name="Kuwata A."/>
            <person name="Ogata H."/>
        </authorList>
    </citation>
    <scope>NUCLEOTIDE SEQUENCE [LARGE SCALE GENOMIC DNA]</scope>
    <source>
        <strain evidence="4">NIES 3701</strain>
    </source>
</reference>
<dbReference type="EMBL" id="BRXY01000107">
    <property type="protein sequence ID" value="GMH66340.1"/>
    <property type="molecule type" value="Genomic_DNA"/>
</dbReference>
<dbReference type="AlphaFoldDB" id="A0A9W7AEL2"/>
<evidence type="ECO:0000256" key="1">
    <source>
        <dbReference type="SAM" id="MobiDB-lite"/>
    </source>
</evidence>
<keyword evidence="2" id="KW-1133">Transmembrane helix</keyword>
<sequence length="901" mass="102772">MSKAVPVAKAEIEQLRRRVKTVISRNSPNRQSISIPRDPKDRKENKAKRVDPKTDWREYKKAKAISAFNLFLNRVGQKQGRKTSASNADEVIEPHGTLTVHIKKAHICGRKCNKRLKTHYYGFSGKEYDDGESKFLATLTFEDCFEQTPPATSYEPSFEKCKPFSFPVYQYQSKLYIDLFDEFTSNLIGDTSISLFSIIEKQTQKAMKGVGGLRAKFLEVKANEFSNEGERKVTILETLKSLNTNDDYEWFDLTDSRDSVVGKVSINVKFDEKVMTCFSKQSPESRQRIEVDEKEFALEALKDASVRISKLARIRTELEVMHQSILNFERFWESVAWLVGSIVICLRFDSEYLPFYIGSMFIGMMLYNLRERVRGTTILHLLHDQEGSGINRRIGKLRIAVQSAEITDKKGIRLDPLVRCYYSTGCQDDTDKGPAHDCSHRHYIGRTKTLEKTFTPNFQFPGSDERNEDRGKKENQSLTKTVAAGKKWFIARSKLRKAGVRDAVLHNVTSAWKHNDGEIDWHCLKYPILQEVTGTGTKKKALGWNMIQSSLHFDLHHAGKAGERMLGRASVPVKALVSNHSGGIQDLRNVEIDVANQHGEKVATVRVRLQLKLPQAGSPFSELDRMNMESLEEMLDNERELGIVGRVKKVRDIAMSIQDGLENIANFFERVRHILLWTHPMKTAVVLAYISCGVVTCYFVPFRYLLIMKILKDFWKGFLHRPKTRSFYNRINNLLNTIPTAKEMAAVYANERNALQEMTRAVQHSEAMKVTLQAIWSGQLYKRGTFNKSMKERFIVVRSGYICWWKQSSHAERGMPPRGRLYIPPGGHFGVNKLFLDVVKKDNGRIGFNMLGLENPADSQCVKRAFEIESGFEGFKLAVQAASGATEGSDAYAEKVRQLSI</sequence>
<protein>
    <submittedName>
        <fullName evidence="3">Uncharacterized protein</fullName>
    </submittedName>
</protein>
<dbReference type="Proteomes" id="UP001165085">
    <property type="component" value="Unassembled WGS sequence"/>
</dbReference>
<dbReference type="OrthoDB" id="5973539at2759"/>
<evidence type="ECO:0000313" key="3">
    <source>
        <dbReference type="EMBL" id="GMH66340.1"/>
    </source>
</evidence>
<gene>
    <name evidence="3" type="ORF">TrST_g8845</name>
</gene>
<keyword evidence="2" id="KW-0812">Transmembrane</keyword>
<accession>A0A9W7AEL2</accession>
<feature type="compositionally biased region" description="Basic and acidic residues" evidence="1">
    <location>
        <begin position="463"/>
        <end position="475"/>
    </location>
</feature>